<dbReference type="Proteomes" id="UP000245820">
    <property type="component" value="Chromosome"/>
</dbReference>
<dbReference type="InterPro" id="IPR000182">
    <property type="entry name" value="GNAT_dom"/>
</dbReference>
<dbReference type="GO" id="GO:0016747">
    <property type="term" value="F:acyltransferase activity, transferring groups other than amino-acyl groups"/>
    <property type="evidence" value="ECO:0007669"/>
    <property type="project" value="InterPro"/>
</dbReference>
<evidence type="ECO:0000256" key="1">
    <source>
        <dbReference type="ARBA" id="ARBA00022679"/>
    </source>
</evidence>
<proteinExistence type="predicted"/>
<dbReference type="SUPFAM" id="SSF55729">
    <property type="entry name" value="Acyl-CoA N-acyltransferases (Nat)"/>
    <property type="match status" value="1"/>
</dbReference>
<feature type="domain" description="N-acetyltransferase" evidence="3">
    <location>
        <begin position="2"/>
        <end position="149"/>
    </location>
</feature>
<dbReference type="EMBL" id="CP029343">
    <property type="protein sequence ID" value="AWL05484.1"/>
    <property type="molecule type" value="Genomic_DNA"/>
</dbReference>
<evidence type="ECO:0000256" key="2">
    <source>
        <dbReference type="ARBA" id="ARBA00023315"/>
    </source>
</evidence>
<keyword evidence="2" id="KW-0012">Acyltransferase</keyword>
<keyword evidence="5" id="KW-1185">Reference proteome</keyword>
<keyword evidence="1 4" id="KW-0808">Transferase</keyword>
<sequence>MLRLACADPDSPDARRLVAELDAALAAITGDSGASSFEPQDCRGAGAVFVIAYDAQGAAVGCGALRPLEREVGEIKRMYARPGSGAGAAILAELERHAADCGYHRLSLSTRRVNVRAVGFYARHGYLEVPPYGRYVGRSVSICLGKTFIRCAS</sequence>
<protein>
    <submittedName>
        <fullName evidence="4">GNAT family N-acetyltransferase</fullName>
    </submittedName>
</protein>
<dbReference type="Gene3D" id="3.40.630.30">
    <property type="match status" value="1"/>
</dbReference>
<dbReference type="PANTHER" id="PTHR43877:SF2">
    <property type="entry name" value="AMINOALKYLPHOSPHONATE N-ACETYLTRANSFERASE-RELATED"/>
    <property type="match status" value="1"/>
</dbReference>
<evidence type="ECO:0000313" key="5">
    <source>
        <dbReference type="Proteomes" id="UP000245820"/>
    </source>
</evidence>
<dbReference type="AlphaFoldDB" id="A0A2S2DJH5"/>
<dbReference type="PROSITE" id="PS51186">
    <property type="entry name" value="GNAT"/>
    <property type="match status" value="1"/>
</dbReference>
<dbReference type="InterPro" id="IPR016181">
    <property type="entry name" value="Acyl_CoA_acyltransferase"/>
</dbReference>
<gene>
    <name evidence="4" type="ORF">DIR46_14255</name>
</gene>
<name>A0A2S2DJH5_9BURK</name>
<dbReference type="InterPro" id="IPR050832">
    <property type="entry name" value="Bact_Acetyltransf"/>
</dbReference>
<dbReference type="PANTHER" id="PTHR43877">
    <property type="entry name" value="AMINOALKYLPHOSPHONATE N-ACETYLTRANSFERASE-RELATED-RELATED"/>
    <property type="match status" value="1"/>
</dbReference>
<dbReference type="OrthoDB" id="9803233at2"/>
<evidence type="ECO:0000259" key="3">
    <source>
        <dbReference type="PROSITE" id="PS51186"/>
    </source>
</evidence>
<organism evidence="4 5">
    <name type="scientific">Massilia oculi</name>
    <dbReference type="NCBI Taxonomy" id="945844"/>
    <lineage>
        <taxon>Bacteria</taxon>
        <taxon>Pseudomonadati</taxon>
        <taxon>Pseudomonadota</taxon>
        <taxon>Betaproteobacteria</taxon>
        <taxon>Burkholderiales</taxon>
        <taxon>Oxalobacteraceae</taxon>
        <taxon>Telluria group</taxon>
        <taxon>Massilia</taxon>
    </lineage>
</organism>
<dbReference type="KEGG" id="mtim:DIR46_14255"/>
<evidence type="ECO:0000313" key="4">
    <source>
        <dbReference type="EMBL" id="AWL05484.1"/>
    </source>
</evidence>
<reference evidence="4 5" key="1">
    <citation type="submission" date="2018-05" db="EMBL/GenBank/DDBJ databases">
        <title>Complete genome sequence of Massilia oculi sp. nov. CCUG 43427T (=DSM 26321T), the type strain of M. oculi, and comparison with genome sequences of other Massilia strains.</title>
        <authorList>
            <person name="Zhu B."/>
        </authorList>
    </citation>
    <scope>NUCLEOTIDE SEQUENCE [LARGE SCALE GENOMIC DNA]</scope>
    <source>
        <strain evidence="4 5">CCUG 43427</strain>
    </source>
</reference>
<accession>A0A2S2DJH5</accession>
<dbReference type="Pfam" id="PF00583">
    <property type="entry name" value="Acetyltransf_1"/>
    <property type="match status" value="1"/>
</dbReference>